<accession>A0A552WX82</accession>
<dbReference type="EMBL" id="VJXR01000002">
    <property type="protein sequence ID" value="TRW47422.1"/>
    <property type="molecule type" value="Genomic_DNA"/>
</dbReference>
<proteinExistence type="predicted"/>
<feature type="region of interest" description="Disordered" evidence="1">
    <location>
        <begin position="41"/>
        <end position="73"/>
    </location>
</feature>
<dbReference type="AlphaFoldDB" id="A0A552WX82"/>
<feature type="compositionally biased region" description="Low complexity" evidence="1">
    <location>
        <begin position="54"/>
        <end position="68"/>
    </location>
</feature>
<evidence type="ECO:0000313" key="4">
    <source>
        <dbReference type="Proteomes" id="UP000318693"/>
    </source>
</evidence>
<gene>
    <name evidence="3" type="ORF">FJ693_01065</name>
</gene>
<dbReference type="RefSeq" id="WP_143416697.1">
    <property type="nucleotide sequence ID" value="NZ_VJXR01000002.1"/>
</dbReference>
<comment type="caution">
    <text evidence="3">The sequence shown here is derived from an EMBL/GenBank/DDBJ whole genome shotgun (WGS) entry which is preliminary data.</text>
</comment>
<keyword evidence="4" id="KW-1185">Reference proteome</keyword>
<feature type="signal peptide" evidence="2">
    <location>
        <begin position="1"/>
        <end position="28"/>
    </location>
</feature>
<name>A0A552WX82_9MICO</name>
<evidence type="ECO:0000256" key="1">
    <source>
        <dbReference type="SAM" id="MobiDB-lite"/>
    </source>
</evidence>
<protein>
    <recommendedName>
        <fullName evidence="5">Secreted protein</fullName>
    </recommendedName>
</protein>
<sequence length="234" mass="24301">MVTRPSARTSRRRIAVALLVLLAAAVVATTVYGSAATHQDTAAPAATPTPSPSPAAAASTAPGPTGSGRVADGEVTTVPATTDPQAFARSAAEAVFAWDTTSGLAPGDYIAQLIEVADPTGVETPGLVADLSGYMPSVAAWEHLRQYATRQWLDVSDVAIPERWGEVVAQAPQGSLAPGTTALTVTGVRHRAGLWDSRPIASEHEVAITAFVVCAPTYPECRLLRLSQLDKPLR</sequence>
<evidence type="ECO:0000256" key="2">
    <source>
        <dbReference type="SAM" id="SignalP"/>
    </source>
</evidence>
<keyword evidence="2" id="KW-0732">Signal</keyword>
<feature type="chain" id="PRO_5039301560" description="Secreted protein" evidence="2">
    <location>
        <begin position="29"/>
        <end position="234"/>
    </location>
</feature>
<dbReference type="Proteomes" id="UP000318693">
    <property type="component" value="Unassembled WGS sequence"/>
</dbReference>
<evidence type="ECO:0008006" key="5">
    <source>
        <dbReference type="Google" id="ProtNLM"/>
    </source>
</evidence>
<evidence type="ECO:0000313" key="3">
    <source>
        <dbReference type="EMBL" id="TRW47422.1"/>
    </source>
</evidence>
<reference evidence="3 4" key="1">
    <citation type="submission" date="2019-07" db="EMBL/GenBank/DDBJ databases">
        <title>Georgenia wutianyii sp. nov. and Georgenia *** sp. nov. isolated from plateau pika (Ochotona curzoniae) in the Qinghai-Tibet plateau of China.</title>
        <authorList>
            <person name="Tian Z."/>
        </authorList>
    </citation>
    <scope>NUCLEOTIDE SEQUENCE [LARGE SCALE GENOMIC DNA]</scope>
    <source>
        <strain evidence="3 4">Z446</strain>
    </source>
</reference>
<organism evidence="3 4">
    <name type="scientific">Georgenia yuyongxinii</name>
    <dbReference type="NCBI Taxonomy" id="2589797"/>
    <lineage>
        <taxon>Bacteria</taxon>
        <taxon>Bacillati</taxon>
        <taxon>Actinomycetota</taxon>
        <taxon>Actinomycetes</taxon>
        <taxon>Micrococcales</taxon>
        <taxon>Bogoriellaceae</taxon>
        <taxon>Georgenia</taxon>
    </lineage>
</organism>